<accession>A0A8J4Y7C1</accession>
<evidence type="ECO:0000313" key="2">
    <source>
        <dbReference type="EMBL" id="KAG0716225.1"/>
    </source>
</evidence>
<organism evidence="2 3">
    <name type="scientific">Chionoecetes opilio</name>
    <name type="common">Atlantic snow crab</name>
    <name type="synonym">Cancer opilio</name>
    <dbReference type="NCBI Taxonomy" id="41210"/>
    <lineage>
        <taxon>Eukaryota</taxon>
        <taxon>Metazoa</taxon>
        <taxon>Ecdysozoa</taxon>
        <taxon>Arthropoda</taxon>
        <taxon>Crustacea</taxon>
        <taxon>Multicrustacea</taxon>
        <taxon>Malacostraca</taxon>
        <taxon>Eumalacostraca</taxon>
        <taxon>Eucarida</taxon>
        <taxon>Decapoda</taxon>
        <taxon>Pleocyemata</taxon>
        <taxon>Brachyura</taxon>
        <taxon>Eubrachyura</taxon>
        <taxon>Majoidea</taxon>
        <taxon>Majidae</taxon>
        <taxon>Chionoecetes</taxon>
    </lineage>
</organism>
<dbReference type="AlphaFoldDB" id="A0A8J4Y7C1"/>
<dbReference type="EMBL" id="JACEEZ010019025">
    <property type="protein sequence ID" value="KAG0716225.1"/>
    <property type="molecule type" value="Genomic_DNA"/>
</dbReference>
<protein>
    <submittedName>
        <fullName evidence="2">Protein scarlet</fullName>
    </submittedName>
</protein>
<evidence type="ECO:0000256" key="1">
    <source>
        <dbReference type="SAM" id="MobiDB-lite"/>
    </source>
</evidence>
<comment type="caution">
    <text evidence="2">The sequence shown here is derived from an EMBL/GenBank/DDBJ whole genome shotgun (WGS) entry which is preliminary data.</text>
</comment>
<keyword evidence="3" id="KW-1185">Reference proteome</keyword>
<name>A0A8J4Y7C1_CHIOP</name>
<gene>
    <name evidence="2" type="primary">st_1</name>
    <name evidence="2" type="ORF">GWK47_010232</name>
</gene>
<dbReference type="OrthoDB" id="66620at2759"/>
<sequence length="256" mass="28500">MNLSSLLLKLPIDSALTTCLLSPCQSFTTLFVNQFFPISFLNLRPSNHIFLCSYVSQPLVASLFPSSPPPGWVTSVLPPSTPRTSTSTRSPYSLATNCAPGKGFQEVCDNFAVSAYAKDVELIIQYQDNRFLQFADQKSYDGSYSPATSDTASTGSTQGLHRTNHQADSQLPGWWTQMYWLWWRAVLDSYRNPAVHGIRILQKIVRVMAFLIGVCYSGVEISQRGIQDIEGVLFIYITENTFPSGSVDLFIELSNN</sequence>
<feature type="region of interest" description="Disordered" evidence="1">
    <location>
        <begin position="145"/>
        <end position="164"/>
    </location>
</feature>
<dbReference type="Proteomes" id="UP000770661">
    <property type="component" value="Unassembled WGS sequence"/>
</dbReference>
<reference evidence="2" key="1">
    <citation type="submission" date="2020-07" db="EMBL/GenBank/DDBJ databases">
        <title>The High-quality genome of the commercially important snow crab, Chionoecetes opilio.</title>
        <authorList>
            <person name="Jeong J.-H."/>
            <person name="Ryu S."/>
        </authorList>
    </citation>
    <scope>NUCLEOTIDE SEQUENCE</scope>
    <source>
        <strain evidence="2">MADBK_172401_WGS</strain>
        <tissue evidence="2">Digestive gland</tissue>
    </source>
</reference>
<evidence type="ECO:0000313" key="3">
    <source>
        <dbReference type="Proteomes" id="UP000770661"/>
    </source>
</evidence>
<proteinExistence type="predicted"/>